<dbReference type="Pfam" id="PF00756">
    <property type="entry name" value="Esterase"/>
    <property type="match status" value="1"/>
</dbReference>
<dbReference type="GO" id="GO:0016788">
    <property type="term" value="F:hydrolase activity, acting on ester bonds"/>
    <property type="evidence" value="ECO:0007669"/>
    <property type="project" value="TreeGrafter"/>
</dbReference>
<reference evidence="3 4" key="1">
    <citation type="submission" date="2018-12" db="EMBL/GenBank/DDBJ databases">
        <authorList>
            <person name="Yu L."/>
        </authorList>
    </citation>
    <scope>NUCLEOTIDE SEQUENCE [LARGE SCALE GENOMIC DNA]</scope>
    <source>
        <strain evidence="3 4">HAW-EB2</strain>
    </source>
</reference>
<dbReference type="InterPro" id="IPR052558">
    <property type="entry name" value="Siderophore_Hydrolase_D"/>
</dbReference>
<dbReference type="InterPro" id="IPR029058">
    <property type="entry name" value="AB_hydrolase_fold"/>
</dbReference>
<dbReference type="PANTHER" id="PTHR40841">
    <property type="entry name" value="SIDEROPHORE TRIACETYLFUSARININE C ESTERASE"/>
    <property type="match status" value="1"/>
</dbReference>
<evidence type="ECO:0000256" key="1">
    <source>
        <dbReference type="ARBA" id="ARBA00005622"/>
    </source>
</evidence>
<keyword evidence="4" id="KW-1185">Reference proteome</keyword>
<dbReference type="OrthoDB" id="6381520at2"/>
<dbReference type="Proteomes" id="UP000267448">
    <property type="component" value="Unassembled WGS sequence"/>
</dbReference>
<organism evidence="3 4">
    <name type="scientific">Shewanella canadensis</name>
    <dbReference type="NCBI Taxonomy" id="271096"/>
    <lineage>
        <taxon>Bacteria</taxon>
        <taxon>Pseudomonadati</taxon>
        <taxon>Pseudomonadota</taxon>
        <taxon>Gammaproteobacteria</taxon>
        <taxon>Alteromonadales</taxon>
        <taxon>Shewanellaceae</taxon>
        <taxon>Shewanella</taxon>
    </lineage>
</organism>
<comment type="caution">
    <text evidence="3">The sequence shown here is derived from an EMBL/GenBank/DDBJ whole genome shotgun (WGS) entry which is preliminary data.</text>
</comment>
<name>A0A3S0KTR5_9GAMM</name>
<dbReference type="AlphaFoldDB" id="A0A3S0KTR5"/>
<gene>
    <name evidence="3" type="ORF">EKG38_17950</name>
</gene>
<proteinExistence type="inferred from homology"/>
<dbReference type="SUPFAM" id="SSF53474">
    <property type="entry name" value="alpha/beta-Hydrolases"/>
    <property type="match status" value="1"/>
</dbReference>
<keyword evidence="2 3" id="KW-0378">Hydrolase</keyword>
<sequence length="283" mass="31987">MFCLFIKEASLKLFIFVFVFLCSTPLLADAAFEIPRSTVIELKEPKTDRVYPLFIKFPRSYHSDAKRKYPVIYLTDAWYSFQLVSGAIRFPMNSGVMEEAIIVGISYSEGSSGSSSRIRDYTPIKVDSWKRETGNADGHIKFIKNTVFPHIESHYRASSTQRTFVGNSLGGLLGTYILFTQPNMFSSYIIGSPSVWFNDNYILSESVKIPTRPVRVYLSVGSLERPEYGQSEDMVADAKALEDKLNGYKYPNLDLKLSIIEGARHATAFPTTVIQGLDWLYGK</sequence>
<protein>
    <submittedName>
        <fullName evidence="3">Alpha/beta hydrolase</fullName>
    </submittedName>
</protein>
<evidence type="ECO:0000313" key="4">
    <source>
        <dbReference type="Proteomes" id="UP000267448"/>
    </source>
</evidence>
<evidence type="ECO:0000313" key="3">
    <source>
        <dbReference type="EMBL" id="RTR37613.1"/>
    </source>
</evidence>
<dbReference type="Gene3D" id="3.40.50.1820">
    <property type="entry name" value="alpha/beta hydrolase"/>
    <property type="match status" value="1"/>
</dbReference>
<comment type="similarity">
    <text evidence="1">Belongs to the esterase D family.</text>
</comment>
<dbReference type="EMBL" id="RXNU01000011">
    <property type="protein sequence ID" value="RTR37613.1"/>
    <property type="molecule type" value="Genomic_DNA"/>
</dbReference>
<dbReference type="InterPro" id="IPR000801">
    <property type="entry name" value="Esterase-like"/>
</dbReference>
<accession>A0A3S0KTR5</accession>
<evidence type="ECO:0000256" key="2">
    <source>
        <dbReference type="ARBA" id="ARBA00022801"/>
    </source>
</evidence>
<dbReference type="PANTHER" id="PTHR40841:SF2">
    <property type="entry name" value="SIDEROPHORE-DEGRADING ESTERASE (EUROFUNG)"/>
    <property type="match status" value="1"/>
</dbReference>